<protein>
    <submittedName>
        <fullName evidence="7">TetR/AcrR family transcriptional regulator</fullName>
    </submittedName>
</protein>
<proteinExistence type="predicted"/>
<dbReference type="InterPro" id="IPR009057">
    <property type="entry name" value="Homeodomain-like_sf"/>
</dbReference>
<accession>A0ABP8VMK9</accession>
<keyword evidence="2 4" id="KW-0238">DNA-binding</keyword>
<dbReference type="Proteomes" id="UP001501295">
    <property type="component" value="Unassembled WGS sequence"/>
</dbReference>
<dbReference type="PANTHER" id="PTHR30055:SF148">
    <property type="entry name" value="TETR-FAMILY TRANSCRIPTIONAL REGULATOR"/>
    <property type="match status" value="1"/>
</dbReference>
<comment type="caution">
    <text evidence="7">The sequence shown here is derived from an EMBL/GenBank/DDBJ whole genome shotgun (WGS) entry which is preliminary data.</text>
</comment>
<reference evidence="8" key="1">
    <citation type="journal article" date="2019" name="Int. J. Syst. Evol. Microbiol.">
        <title>The Global Catalogue of Microorganisms (GCM) 10K type strain sequencing project: providing services to taxonomists for standard genome sequencing and annotation.</title>
        <authorList>
            <consortium name="The Broad Institute Genomics Platform"/>
            <consortium name="The Broad Institute Genome Sequencing Center for Infectious Disease"/>
            <person name="Wu L."/>
            <person name="Ma J."/>
        </authorList>
    </citation>
    <scope>NUCLEOTIDE SEQUENCE [LARGE SCALE GENOMIC DNA]</scope>
    <source>
        <strain evidence="8">JCM 18956</strain>
    </source>
</reference>
<feature type="DNA-binding region" description="H-T-H motif" evidence="4">
    <location>
        <begin position="42"/>
        <end position="61"/>
    </location>
</feature>
<dbReference type="PRINTS" id="PR00455">
    <property type="entry name" value="HTHTETR"/>
</dbReference>
<dbReference type="InterPro" id="IPR036271">
    <property type="entry name" value="Tet_transcr_reg_TetR-rel_C_sf"/>
</dbReference>
<keyword evidence="8" id="KW-1185">Reference proteome</keyword>
<dbReference type="InterPro" id="IPR001647">
    <property type="entry name" value="HTH_TetR"/>
</dbReference>
<evidence type="ECO:0000313" key="8">
    <source>
        <dbReference type="Proteomes" id="UP001501295"/>
    </source>
</evidence>
<evidence type="ECO:0000256" key="4">
    <source>
        <dbReference type="PROSITE-ProRule" id="PRU00335"/>
    </source>
</evidence>
<dbReference type="Pfam" id="PF16859">
    <property type="entry name" value="TetR_C_11"/>
    <property type="match status" value="1"/>
</dbReference>
<organism evidence="7 8">
    <name type="scientific">Frondihabitans cladoniiphilus</name>
    <dbReference type="NCBI Taxonomy" id="715785"/>
    <lineage>
        <taxon>Bacteria</taxon>
        <taxon>Bacillati</taxon>
        <taxon>Actinomycetota</taxon>
        <taxon>Actinomycetes</taxon>
        <taxon>Micrococcales</taxon>
        <taxon>Microbacteriaceae</taxon>
        <taxon>Frondihabitans</taxon>
    </lineage>
</organism>
<dbReference type="Gene3D" id="1.10.10.60">
    <property type="entry name" value="Homeodomain-like"/>
    <property type="match status" value="1"/>
</dbReference>
<dbReference type="RefSeq" id="WP_345372506.1">
    <property type="nucleotide sequence ID" value="NZ_BAABLM010000001.1"/>
</dbReference>
<evidence type="ECO:0000259" key="6">
    <source>
        <dbReference type="PROSITE" id="PS50977"/>
    </source>
</evidence>
<keyword evidence="3" id="KW-0804">Transcription</keyword>
<dbReference type="SUPFAM" id="SSF48498">
    <property type="entry name" value="Tetracyclin repressor-like, C-terminal domain"/>
    <property type="match status" value="1"/>
</dbReference>
<evidence type="ECO:0000256" key="2">
    <source>
        <dbReference type="ARBA" id="ARBA00023125"/>
    </source>
</evidence>
<dbReference type="PROSITE" id="PS50977">
    <property type="entry name" value="HTH_TETR_2"/>
    <property type="match status" value="1"/>
</dbReference>
<feature type="region of interest" description="Disordered" evidence="5">
    <location>
        <begin position="1"/>
        <end position="21"/>
    </location>
</feature>
<dbReference type="InterPro" id="IPR011075">
    <property type="entry name" value="TetR_C"/>
</dbReference>
<dbReference type="Pfam" id="PF00440">
    <property type="entry name" value="TetR_N"/>
    <property type="match status" value="1"/>
</dbReference>
<feature type="domain" description="HTH tetR-type" evidence="6">
    <location>
        <begin position="19"/>
        <end position="79"/>
    </location>
</feature>
<evidence type="ECO:0000256" key="5">
    <source>
        <dbReference type="SAM" id="MobiDB-lite"/>
    </source>
</evidence>
<dbReference type="Gene3D" id="1.10.357.10">
    <property type="entry name" value="Tetracycline Repressor, domain 2"/>
    <property type="match status" value="1"/>
</dbReference>
<dbReference type="EMBL" id="BAABLM010000001">
    <property type="protein sequence ID" value="GAA4665427.1"/>
    <property type="molecule type" value="Genomic_DNA"/>
</dbReference>
<dbReference type="PROSITE" id="PS01081">
    <property type="entry name" value="HTH_TETR_1"/>
    <property type="match status" value="1"/>
</dbReference>
<evidence type="ECO:0000256" key="3">
    <source>
        <dbReference type="ARBA" id="ARBA00023163"/>
    </source>
</evidence>
<gene>
    <name evidence="7" type="ORF">GCM10025780_03460</name>
</gene>
<dbReference type="InterPro" id="IPR050109">
    <property type="entry name" value="HTH-type_TetR-like_transc_reg"/>
</dbReference>
<evidence type="ECO:0000313" key="7">
    <source>
        <dbReference type="EMBL" id="GAA4665427.1"/>
    </source>
</evidence>
<dbReference type="SUPFAM" id="SSF46689">
    <property type="entry name" value="Homeodomain-like"/>
    <property type="match status" value="1"/>
</dbReference>
<dbReference type="PANTHER" id="PTHR30055">
    <property type="entry name" value="HTH-TYPE TRANSCRIPTIONAL REGULATOR RUTR"/>
    <property type="match status" value="1"/>
</dbReference>
<evidence type="ECO:0000256" key="1">
    <source>
        <dbReference type="ARBA" id="ARBA00023015"/>
    </source>
</evidence>
<sequence length="208" mass="22854">MSGLVQIDETPRLGRKRDPSRDAEIQRCAVEVLGEVGYEGMTIEMVAARAKAGKATVYRRWASKEDLVIDSVACMKRGDLENLPLPDTGTLRGDLVALIRPHSIEDNEKKMRVMGGLMSLLSRNPELSDAVNSAIVEPRAKINRVLFQRAIDRGEIAPECDLDTLSMISPSMVAYRTLIVKKPVDREYLVSIIDGVILPAVGLRPGTA</sequence>
<feature type="compositionally biased region" description="Basic and acidic residues" evidence="5">
    <location>
        <begin position="9"/>
        <end position="21"/>
    </location>
</feature>
<keyword evidence="1" id="KW-0805">Transcription regulation</keyword>
<name>A0ABP8VMK9_9MICO</name>
<dbReference type="InterPro" id="IPR023772">
    <property type="entry name" value="DNA-bd_HTH_TetR-type_CS"/>
</dbReference>